<dbReference type="Gene3D" id="1.25.40.20">
    <property type="entry name" value="Ankyrin repeat-containing domain"/>
    <property type="match status" value="1"/>
</dbReference>
<keyword evidence="1" id="KW-0677">Repeat</keyword>
<name>A0A2H3BN19_9AGAR</name>
<evidence type="ECO:0000256" key="1">
    <source>
        <dbReference type="ARBA" id="ARBA00022737"/>
    </source>
</evidence>
<evidence type="ECO:0000256" key="2">
    <source>
        <dbReference type="PROSITE-ProRule" id="PRU00023"/>
    </source>
</evidence>
<reference evidence="6" key="1">
    <citation type="journal article" date="2017" name="Nat. Ecol. Evol.">
        <title>Genome expansion and lineage-specific genetic innovations in the forest pathogenic fungi Armillaria.</title>
        <authorList>
            <person name="Sipos G."/>
            <person name="Prasanna A.N."/>
            <person name="Walter M.C."/>
            <person name="O'Connor E."/>
            <person name="Balint B."/>
            <person name="Krizsan K."/>
            <person name="Kiss B."/>
            <person name="Hess J."/>
            <person name="Varga T."/>
            <person name="Slot J."/>
            <person name="Riley R."/>
            <person name="Boka B."/>
            <person name="Rigling D."/>
            <person name="Barry K."/>
            <person name="Lee J."/>
            <person name="Mihaltcheva S."/>
            <person name="LaButti K."/>
            <person name="Lipzen A."/>
            <person name="Waldron R."/>
            <person name="Moloney N.M."/>
            <person name="Sperisen C."/>
            <person name="Kredics L."/>
            <person name="Vagvoelgyi C."/>
            <person name="Patrignani A."/>
            <person name="Fitzpatrick D."/>
            <person name="Nagy I."/>
            <person name="Doyle S."/>
            <person name="Anderson J.B."/>
            <person name="Grigoriev I.V."/>
            <person name="Gueldener U."/>
            <person name="Muensterkoetter M."/>
            <person name="Nagy L.G."/>
        </authorList>
    </citation>
    <scope>NUCLEOTIDE SEQUENCE [LARGE SCALE GENOMIC DNA]</scope>
    <source>
        <strain evidence="6">28-4</strain>
    </source>
</reference>
<feature type="repeat" description="ANK" evidence="2">
    <location>
        <begin position="746"/>
        <end position="768"/>
    </location>
</feature>
<accession>A0A2H3BN19</accession>
<evidence type="ECO:0000313" key="5">
    <source>
        <dbReference type="EMBL" id="PBK68362.1"/>
    </source>
</evidence>
<feature type="domain" description="GPI inositol-deacylase winged helix" evidence="3">
    <location>
        <begin position="520"/>
        <end position="608"/>
    </location>
</feature>
<gene>
    <name evidence="5" type="ORF">ARMSODRAFT_976170</name>
</gene>
<dbReference type="AlphaFoldDB" id="A0A2H3BN19"/>
<protein>
    <submittedName>
        <fullName evidence="5">Uncharacterized protein</fullName>
    </submittedName>
</protein>
<dbReference type="InterPro" id="IPR002110">
    <property type="entry name" value="Ankyrin_rpt"/>
</dbReference>
<dbReference type="InterPro" id="IPR036770">
    <property type="entry name" value="Ankyrin_rpt-contain_sf"/>
</dbReference>
<dbReference type="InterPro" id="IPR027417">
    <property type="entry name" value="P-loop_NTPase"/>
</dbReference>
<dbReference type="SUPFAM" id="SSF48403">
    <property type="entry name" value="Ankyrin repeat"/>
    <property type="match status" value="1"/>
</dbReference>
<dbReference type="SUPFAM" id="SSF52540">
    <property type="entry name" value="P-loop containing nucleoside triphosphate hydrolases"/>
    <property type="match status" value="1"/>
</dbReference>
<dbReference type="PROSITE" id="PS50088">
    <property type="entry name" value="ANK_REPEAT"/>
    <property type="match status" value="1"/>
</dbReference>
<proteinExistence type="predicted"/>
<dbReference type="Pfam" id="PF24883">
    <property type="entry name" value="NPHP3_N"/>
    <property type="match status" value="1"/>
</dbReference>
<dbReference type="STRING" id="1076256.A0A2H3BN19"/>
<dbReference type="PANTHER" id="PTHR10039:SF15">
    <property type="entry name" value="NACHT DOMAIN-CONTAINING PROTEIN"/>
    <property type="match status" value="1"/>
</dbReference>
<dbReference type="Pfam" id="PF22939">
    <property type="entry name" value="WHD_GPIID"/>
    <property type="match status" value="1"/>
</dbReference>
<dbReference type="SMART" id="SM00248">
    <property type="entry name" value="ANK"/>
    <property type="match status" value="4"/>
</dbReference>
<dbReference type="EMBL" id="KZ293433">
    <property type="protein sequence ID" value="PBK68362.1"/>
    <property type="molecule type" value="Genomic_DNA"/>
</dbReference>
<keyword evidence="2" id="KW-0040">ANK repeat</keyword>
<evidence type="ECO:0000259" key="4">
    <source>
        <dbReference type="Pfam" id="PF24883"/>
    </source>
</evidence>
<dbReference type="PROSITE" id="PS50297">
    <property type="entry name" value="ANK_REP_REGION"/>
    <property type="match status" value="1"/>
</dbReference>
<dbReference type="PANTHER" id="PTHR10039">
    <property type="entry name" value="AMELOGENIN"/>
    <property type="match status" value="1"/>
</dbReference>
<sequence length="784" mass="88338">MAEALGIASSIVSLVDVSWTIFKYLKDVKEASKERDSLSTELSGLVCWLNEVKLFTDTAQPNDPWLVTMQRLSGPVAQLTALLKDLKKEFKLAPNGMPEKVIKPGINKAKSRLLGKVTEATHRLSWKFKKESVEDALKKIERIKSLMIVAVQHDHFALSQAINEILAIVDTKMDGILDSTNRVEEVTGRVEMNVIEIRDQVVHIKDGVSQQQIQMQKAQDDEMLMHIITWLTDLNFKSVQAEKLSQRVGDTGCWFLESKEFQKWVDGSAPSLCLWCPGNPGVGKTILASIIIDYLQSLDHERKTLVLCIFCDYQSAATQTLPNLLCSLLKQLVQDNGLSDPITSLYNQCCLDGTQPSLNVLTKLLSQELGSFYHLYIVLDALDEFSDNNGGREELINTIRKLSNNIHLLVTSRDITTIGLLFKADTRLDIQAANNDINSYIMSKLSCGRLACLIKGRDDLRQAILNGVTKKADGMFLLAGLHMDLLAQTTTPKILRVALGKLPDNMASAYNKTLERVNSQGKYDRELAYRIFGWIAFTRHPLTVLELRHALAVEPDTTTLDPDNLCSEDLLGSVCGGLVIITNQTRWPRDPIVRFVHYTTQEFFISQQDNLFPQFQKTIMRTCLTYMLLDFERKIAKICYAEIVSTEAPVALHFAVEYGLLHITEVLLDRGDDPGQCETPLLITAIKHENLEMVKLLLHREETDLNTWNSEKQWIPLFYAVKRKSTEIVKILLQSDQVDVNCKDSTGRTPLSYAAEEESIEIVEMLLQSDQVIHPYPMLQNGGL</sequence>
<evidence type="ECO:0000313" key="6">
    <source>
        <dbReference type="Proteomes" id="UP000218334"/>
    </source>
</evidence>
<evidence type="ECO:0000259" key="3">
    <source>
        <dbReference type="Pfam" id="PF22939"/>
    </source>
</evidence>
<feature type="domain" description="Nephrocystin 3-like N-terminal" evidence="4">
    <location>
        <begin position="250"/>
        <end position="413"/>
    </location>
</feature>
<dbReference type="InterPro" id="IPR056884">
    <property type="entry name" value="NPHP3-like_N"/>
</dbReference>
<dbReference type="InterPro" id="IPR054471">
    <property type="entry name" value="GPIID_WHD"/>
</dbReference>
<dbReference type="Pfam" id="PF12796">
    <property type="entry name" value="Ank_2"/>
    <property type="match status" value="1"/>
</dbReference>
<dbReference type="Proteomes" id="UP000218334">
    <property type="component" value="Unassembled WGS sequence"/>
</dbReference>
<keyword evidence="6" id="KW-1185">Reference proteome</keyword>
<dbReference type="Gene3D" id="3.40.50.300">
    <property type="entry name" value="P-loop containing nucleotide triphosphate hydrolases"/>
    <property type="match status" value="1"/>
</dbReference>
<organism evidence="5 6">
    <name type="scientific">Armillaria solidipes</name>
    <dbReference type="NCBI Taxonomy" id="1076256"/>
    <lineage>
        <taxon>Eukaryota</taxon>
        <taxon>Fungi</taxon>
        <taxon>Dikarya</taxon>
        <taxon>Basidiomycota</taxon>
        <taxon>Agaricomycotina</taxon>
        <taxon>Agaricomycetes</taxon>
        <taxon>Agaricomycetidae</taxon>
        <taxon>Agaricales</taxon>
        <taxon>Marasmiineae</taxon>
        <taxon>Physalacriaceae</taxon>
        <taxon>Armillaria</taxon>
    </lineage>
</organism>